<dbReference type="Gene3D" id="3.40.718.10">
    <property type="entry name" value="Isopropylmalate Dehydrogenase"/>
    <property type="match status" value="1"/>
</dbReference>
<dbReference type="GO" id="GO:0050570">
    <property type="term" value="F:4-hydroxythreonine-4-phosphate dehydrogenase activity"/>
    <property type="evidence" value="ECO:0007669"/>
    <property type="project" value="TreeGrafter"/>
</dbReference>
<keyword evidence="3" id="KW-0520">NAD</keyword>
<sequence>MTIQNLPLVITSGEPAGIGMDIILMLADRQQLNLPNRAVIVLADTKALQQRYSELKQKGAVKHGLLIQQLAMDELYELKDLPQIAQPSSDNIILVMDVPTAEPVVAGQLNPHNAQMVIAQLQLAHKLAISKQVAAIVTAPLQKSVIMTVLPDFMGHTEFFMQQSGLDKVVMMLANSLMKVALVTTHLPLRAVADAISHEEVAKTVDIVIHDCQQKFGLSQPKILVCGLNPHAGESGYLGREEIDIINPVLQHYRDQGIDISLAMPADTLFTQKHIATADAIIAMYHDQGLAPLKSHGFGETVNITLGLPYIRTSVDHGTALDLSGTGKASTDSLYHAIDYANNMATAIAL</sequence>
<accession>A0A2D2LUZ9</accession>
<evidence type="ECO:0000256" key="2">
    <source>
        <dbReference type="ARBA" id="ARBA00023002"/>
    </source>
</evidence>
<evidence type="ECO:0000256" key="3">
    <source>
        <dbReference type="ARBA" id="ARBA00023027"/>
    </source>
</evidence>
<dbReference type="GO" id="GO:0046872">
    <property type="term" value="F:metal ion binding"/>
    <property type="evidence" value="ECO:0007669"/>
    <property type="project" value="UniProtKB-KW"/>
</dbReference>
<dbReference type="GO" id="GO:0008615">
    <property type="term" value="P:pyridoxine biosynthetic process"/>
    <property type="evidence" value="ECO:0007669"/>
    <property type="project" value="TreeGrafter"/>
</dbReference>
<dbReference type="GO" id="GO:0051287">
    <property type="term" value="F:NAD binding"/>
    <property type="evidence" value="ECO:0007669"/>
    <property type="project" value="InterPro"/>
</dbReference>
<keyword evidence="1" id="KW-0479">Metal-binding</keyword>
<dbReference type="Pfam" id="PF04166">
    <property type="entry name" value="PdxA"/>
    <property type="match status" value="1"/>
</dbReference>
<organism evidence="4 5">
    <name type="scientific">Faucicola osloensis</name>
    <name type="common">Moraxella osloensis</name>
    <dbReference type="NCBI Taxonomy" id="34062"/>
    <lineage>
        <taxon>Bacteria</taxon>
        <taxon>Pseudomonadati</taxon>
        <taxon>Pseudomonadota</taxon>
        <taxon>Gammaproteobacteria</taxon>
        <taxon>Moraxellales</taxon>
        <taxon>Moraxellaceae</taxon>
        <taxon>Faucicola</taxon>
    </lineage>
</organism>
<protein>
    <submittedName>
        <fullName evidence="4">4-hydroxythreonine-4-phosphate dehydrogenase PdxA</fullName>
    </submittedName>
</protein>
<dbReference type="RefSeq" id="WP_100270109.1">
    <property type="nucleotide sequence ID" value="NZ_CP024443.1"/>
</dbReference>
<dbReference type="PANTHER" id="PTHR30004:SF5">
    <property type="entry name" value="4-HYDROXYTHREONINE-4-PHOSPHATE DEHYDROGENASE"/>
    <property type="match status" value="1"/>
</dbReference>
<dbReference type="Proteomes" id="UP000229340">
    <property type="component" value="Chromosome"/>
</dbReference>
<keyword evidence="2" id="KW-0560">Oxidoreductase</keyword>
<evidence type="ECO:0000313" key="5">
    <source>
        <dbReference type="Proteomes" id="UP000229340"/>
    </source>
</evidence>
<dbReference type="SUPFAM" id="SSF53659">
    <property type="entry name" value="Isocitrate/Isopropylmalate dehydrogenase-like"/>
    <property type="match status" value="1"/>
</dbReference>
<dbReference type="STRING" id="34062.AXE82_02240"/>
<reference evidence="5" key="1">
    <citation type="submission" date="2017-11" db="EMBL/GenBank/DDBJ databases">
        <title>Complete genome sequence of Moraxella osloensis NP7 isolated from human skin.</title>
        <authorList>
            <person name="Lee K."/>
            <person name="Lim J.Y."/>
            <person name="Hwang I."/>
        </authorList>
    </citation>
    <scope>NUCLEOTIDE SEQUENCE [LARGE SCALE GENOMIC DNA]</scope>
    <source>
        <strain evidence="5">NP7</strain>
    </source>
</reference>
<name>A0A2D2LUZ9_FAUOS</name>
<dbReference type="NCBIfam" id="TIGR00557">
    <property type="entry name" value="pdxA"/>
    <property type="match status" value="1"/>
</dbReference>
<evidence type="ECO:0000313" key="4">
    <source>
        <dbReference type="EMBL" id="ATR78861.1"/>
    </source>
</evidence>
<dbReference type="GO" id="GO:0042823">
    <property type="term" value="P:pyridoxal phosphate biosynthetic process"/>
    <property type="evidence" value="ECO:0007669"/>
    <property type="project" value="TreeGrafter"/>
</dbReference>
<gene>
    <name evidence="4" type="primary">pdxA</name>
    <name evidence="4" type="ORF">NP7_06070</name>
</gene>
<dbReference type="AlphaFoldDB" id="A0A2D2LUZ9"/>
<proteinExistence type="predicted"/>
<dbReference type="InterPro" id="IPR005255">
    <property type="entry name" value="PdxA_fam"/>
</dbReference>
<dbReference type="EMBL" id="CP024443">
    <property type="protein sequence ID" value="ATR78861.1"/>
    <property type="molecule type" value="Genomic_DNA"/>
</dbReference>
<evidence type="ECO:0000256" key="1">
    <source>
        <dbReference type="ARBA" id="ARBA00022723"/>
    </source>
</evidence>
<dbReference type="PANTHER" id="PTHR30004">
    <property type="entry name" value="4-HYDROXYTHREONINE-4-PHOSPHATE DEHYDROGENASE"/>
    <property type="match status" value="1"/>
</dbReference>